<comment type="similarity">
    <text evidence="1 4">Belongs to the pyrroline-5-carboxylate reductase family.</text>
</comment>
<dbReference type="Proteomes" id="UP000636004">
    <property type="component" value="Unassembled WGS sequence"/>
</dbReference>
<dbReference type="InterPro" id="IPR008927">
    <property type="entry name" value="6-PGluconate_DH-like_C_sf"/>
</dbReference>
<dbReference type="FunFam" id="1.10.3730.10:FF:000001">
    <property type="entry name" value="Pyrroline-5-carboxylate reductase"/>
    <property type="match status" value="1"/>
</dbReference>
<evidence type="ECO:0000256" key="1">
    <source>
        <dbReference type="ARBA" id="ARBA00005525"/>
    </source>
</evidence>
<proteinExistence type="inferred from homology"/>
<evidence type="ECO:0000256" key="5">
    <source>
        <dbReference type="NCBIfam" id="TIGR00112"/>
    </source>
</evidence>
<comment type="caution">
    <text evidence="9">The sequence shown here is derived from an EMBL/GenBank/DDBJ whole genome shotgun (WGS) entry which is preliminary data.</text>
</comment>
<feature type="binding site" evidence="6">
    <location>
        <position position="67"/>
    </location>
    <ligand>
        <name>NADPH</name>
        <dbReference type="ChEBI" id="CHEBI:57783"/>
    </ligand>
</feature>
<dbReference type="PANTHER" id="PTHR11645:SF0">
    <property type="entry name" value="PYRROLINE-5-CARBOXYLATE REDUCTASE 3"/>
    <property type="match status" value="1"/>
</dbReference>
<comment type="subcellular location">
    <subcellularLocation>
        <location evidence="4">Cytoplasm</location>
    </subcellularLocation>
</comment>
<keyword evidence="10" id="KW-1185">Reference proteome</keyword>
<evidence type="ECO:0000256" key="4">
    <source>
        <dbReference type="HAMAP-Rule" id="MF_01925"/>
    </source>
</evidence>
<dbReference type="EMBL" id="BMWZ01000002">
    <property type="protein sequence ID" value="GGZ73283.1"/>
    <property type="molecule type" value="Genomic_DNA"/>
</dbReference>
<dbReference type="GO" id="GO:0004735">
    <property type="term" value="F:pyrroline-5-carboxylate reductase activity"/>
    <property type="evidence" value="ECO:0007669"/>
    <property type="project" value="UniProtKB-UniRule"/>
</dbReference>
<evidence type="ECO:0000259" key="7">
    <source>
        <dbReference type="Pfam" id="PF03807"/>
    </source>
</evidence>
<dbReference type="Gene3D" id="1.10.3730.10">
    <property type="entry name" value="ProC C-terminal domain-like"/>
    <property type="match status" value="1"/>
</dbReference>
<reference evidence="9" key="2">
    <citation type="submission" date="2020-09" db="EMBL/GenBank/DDBJ databases">
        <authorList>
            <person name="Sun Q."/>
            <person name="Kim S."/>
        </authorList>
    </citation>
    <scope>NUCLEOTIDE SEQUENCE</scope>
    <source>
        <strain evidence="9">KCTC 12710</strain>
    </source>
</reference>
<keyword evidence="3 4" id="KW-0560">Oxidoreductase</keyword>
<dbReference type="Gene3D" id="3.40.50.720">
    <property type="entry name" value="NAD(P)-binding Rossmann-like Domain"/>
    <property type="match status" value="1"/>
</dbReference>
<comment type="pathway">
    <text evidence="4">Amino-acid biosynthesis; L-proline biosynthesis; L-proline from L-glutamate 5-semialdehyde: step 1/1.</text>
</comment>
<dbReference type="InterPro" id="IPR029036">
    <property type="entry name" value="P5CR_dimer"/>
</dbReference>
<feature type="domain" description="Pyrroline-5-carboxylate reductase catalytic N-terminal" evidence="7">
    <location>
        <begin position="16"/>
        <end position="109"/>
    </location>
</feature>
<dbReference type="SUPFAM" id="SSF48179">
    <property type="entry name" value="6-phosphogluconate dehydrogenase C-terminal domain-like"/>
    <property type="match status" value="1"/>
</dbReference>
<dbReference type="InterPro" id="IPR036291">
    <property type="entry name" value="NAD(P)-bd_dom_sf"/>
</dbReference>
<name>A0A918QVL1_9FLAO</name>
<dbReference type="PANTHER" id="PTHR11645">
    <property type="entry name" value="PYRROLINE-5-CARBOXYLATE REDUCTASE"/>
    <property type="match status" value="1"/>
</dbReference>
<evidence type="ECO:0000259" key="8">
    <source>
        <dbReference type="Pfam" id="PF14748"/>
    </source>
</evidence>
<reference evidence="9" key="1">
    <citation type="journal article" date="2014" name="Int. J. Syst. Evol. Microbiol.">
        <title>Complete genome sequence of Corynebacterium casei LMG S-19264T (=DSM 44701T), isolated from a smear-ripened cheese.</title>
        <authorList>
            <consortium name="US DOE Joint Genome Institute (JGI-PGF)"/>
            <person name="Walter F."/>
            <person name="Albersmeier A."/>
            <person name="Kalinowski J."/>
            <person name="Ruckert C."/>
        </authorList>
    </citation>
    <scope>NUCLEOTIDE SEQUENCE</scope>
    <source>
        <strain evidence="9">KCTC 12710</strain>
    </source>
</reference>
<keyword evidence="4" id="KW-0963">Cytoplasm</keyword>
<evidence type="ECO:0000256" key="3">
    <source>
        <dbReference type="ARBA" id="ARBA00023002"/>
    </source>
</evidence>
<dbReference type="InterPro" id="IPR028939">
    <property type="entry name" value="P5C_Rdtase_cat_N"/>
</dbReference>
<dbReference type="AlphaFoldDB" id="A0A918QVL1"/>
<evidence type="ECO:0000256" key="6">
    <source>
        <dbReference type="PIRSR" id="PIRSR000193-1"/>
    </source>
</evidence>
<feature type="domain" description="Pyrroline-5-carboxylate reductase dimerisation" evidence="8">
    <location>
        <begin position="171"/>
        <end position="274"/>
    </location>
</feature>
<protein>
    <recommendedName>
        <fullName evidence="4 5">Pyrroline-5-carboxylate reductase</fullName>
        <shortName evidence="4">P5C reductase</shortName>
        <shortName evidence="4">P5CR</shortName>
        <ecNumber evidence="4 5">1.5.1.2</ecNumber>
    </recommendedName>
    <alternativeName>
        <fullName evidence="4">PCA reductase</fullName>
    </alternativeName>
</protein>
<dbReference type="EC" id="1.5.1.2" evidence="4 5"/>
<gene>
    <name evidence="4 9" type="primary">proC</name>
    <name evidence="9" type="ORF">GCM10007028_08120</name>
</gene>
<dbReference type="PIRSF" id="PIRSF000193">
    <property type="entry name" value="Pyrrol-5-carb_rd"/>
    <property type="match status" value="1"/>
</dbReference>
<dbReference type="Pfam" id="PF14748">
    <property type="entry name" value="P5CR_dimer"/>
    <property type="match status" value="1"/>
</dbReference>
<evidence type="ECO:0000313" key="9">
    <source>
        <dbReference type="EMBL" id="GGZ73283.1"/>
    </source>
</evidence>
<sequence>MTLVVTPKLNKIEIMKIAIIGTGNLGSSIAKGLIKNESFTSLYLSDRNTKAVKNFESLDNVFVTNDNALAVEQSDIILFALQPKHIDGVLESVKPIITNDHIIMSVAAGVDTVRIENILGADKKIIRIMPNTAISIGKSMTCIAANAAGQDKVPLAEDIFNQLGTTMVIPEDLVQAATVICASGIAFWMRLVRATTQGAIQLGFEAEEAHELAVQTCFGSASLLIESGRHPEQEIDRVTTPSGCTIEGLNEMEHQGLSSALIQGIVASFEKINQLKKN</sequence>
<keyword evidence="4" id="KW-0028">Amino-acid biosynthesis</keyword>
<organism evidence="9 10">
    <name type="scientific">Algibacter mikhailovii</name>
    <dbReference type="NCBI Taxonomy" id="425498"/>
    <lineage>
        <taxon>Bacteria</taxon>
        <taxon>Pseudomonadati</taxon>
        <taxon>Bacteroidota</taxon>
        <taxon>Flavobacteriia</taxon>
        <taxon>Flavobacteriales</taxon>
        <taxon>Flavobacteriaceae</taxon>
        <taxon>Algibacter</taxon>
    </lineage>
</organism>
<dbReference type="NCBIfam" id="TIGR00112">
    <property type="entry name" value="proC"/>
    <property type="match status" value="1"/>
</dbReference>
<dbReference type="Pfam" id="PF03807">
    <property type="entry name" value="F420_oxidored"/>
    <property type="match status" value="1"/>
</dbReference>
<dbReference type="SUPFAM" id="SSF51735">
    <property type="entry name" value="NAD(P)-binding Rossmann-fold domains"/>
    <property type="match status" value="1"/>
</dbReference>
<keyword evidence="4" id="KW-0641">Proline biosynthesis</keyword>
<comment type="catalytic activity">
    <reaction evidence="4">
        <text>L-proline + NAD(+) = (S)-1-pyrroline-5-carboxylate + NADH + 2 H(+)</text>
        <dbReference type="Rhea" id="RHEA:14105"/>
        <dbReference type="ChEBI" id="CHEBI:15378"/>
        <dbReference type="ChEBI" id="CHEBI:17388"/>
        <dbReference type="ChEBI" id="CHEBI:57540"/>
        <dbReference type="ChEBI" id="CHEBI:57945"/>
        <dbReference type="ChEBI" id="CHEBI:60039"/>
        <dbReference type="EC" id="1.5.1.2"/>
    </reaction>
</comment>
<dbReference type="GO" id="GO:0005737">
    <property type="term" value="C:cytoplasm"/>
    <property type="evidence" value="ECO:0007669"/>
    <property type="project" value="UniProtKB-SubCell"/>
</dbReference>
<comment type="function">
    <text evidence="4">Catalyzes the reduction of 1-pyrroline-5-carboxylate (PCA) to L-proline.</text>
</comment>
<dbReference type="InterPro" id="IPR000304">
    <property type="entry name" value="Pyrroline-COOH_reductase"/>
</dbReference>
<feature type="binding site" evidence="6">
    <location>
        <begin position="80"/>
        <end position="83"/>
    </location>
    <ligand>
        <name>NADP(+)</name>
        <dbReference type="ChEBI" id="CHEBI:58349"/>
    </ligand>
</feature>
<evidence type="ECO:0000256" key="2">
    <source>
        <dbReference type="ARBA" id="ARBA00022857"/>
    </source>
</evidence>
<evidence type="ECO:0000313" key="10">
    <source>
        <dbReference type="Proteomes" id="UP000636004"/>
    </source>
</evidence>
<comment type="catalytic activity">
    <reaction evidence="4">
        <text>L-proline + NADP(+) = (S)-1-pyrroline-5-carboxylate + NADPH + 2 H(+)</text>
        <dbReference type="Rhea" id="RHEA:14109"/>
        <dbReference type="ChEBI" id="CHEBI:15378"/>
        <dbReference type="ChEBI" id="CHEBI:17388"/>
        <dbReference type="ChEBI" id="CHEBI:57783"/>
        <dbReference type="ChEBI" id="CHEBI:58349"/>
        <dbReference type="ChEBI" id="CHEBI:60039"/>
        <dbReference type="EC" id="1.5.1.2"/>
    </reaction>
</comment>
<keyword evidence="2 4" id="KW-0521">NADP</keyword>
<accession>A0A918QVL1</accession>
<feature type="binding site" evidence="6">
    <location>
        <begin position="20"/>
        <end position="25"/>
    </location>
    <ligand>
        <name>NADP(+)</name>
        <dbReference type="ChEBI" id="CHEBI:58349"/>
    </ligand>
</feature>
<dbReference type="GO" id="GO:0055129">
    <property type="term" value="P:L-proline biosynthetic process"/>
    <property type="evidence" value="ECO:0007669"/>
    <property type="project" value="UniProtKB-UniRule"/>
</dbReference>
<dbReference type="HAMAP" id="MF_01925">
    <property type="entry name" value="P5C_reductase"/>
    <property type="match status" value="1"/>
</dbReference>